<keyword evidence="1" id="KW-0479">Metal-binding</keyword>
<protein>
    <recommendedName>
        <fullName evidence="2">C3H1-type domain-containing protein</fullName>
    </recommendedName>
</protein>
<evidence type="ECO:0000259" key="2">
    <source>
        <dbReference type="PROSITE" id="PS50103"/>
    </source>
</evidence>
<evidence type="ECO:0000313" key="3">
    <source>
        <dbReference type="EMBL" id="CAE0760650.1"/>
    </source>
</evidence>
<dbReference type="GO" id="GO:0008270">
    <property type="term" value="F:zinc ion binding"/>
    <property type="evidence" value="ECO:0007669"/>
    <property type="project" value="UniProtKB-KW"/>
</dbReference>
<accession>A0A6S9UJ46</accession>
<keyword evidence="1" id="KW-0862">Zinc</keyword>
<evidence type="ECO:0000256" key="1">
    <source>
        <dbReference type="PROSITE-ProRule" id="PRU00723"/>
    </source>
</evidence>
<keyword evidence="1" id="KW-0863">Zinc-finger</keyword>
<dbReference type="EMBL" id="HBIZ01021010">
    <property type="protein sequence ID" value="CAE0760652.1"/>
    <property type="molecule type" value="Transcribed_RNA"/>
</dbReference>
<name>A0A6S9UJ46_CHRCT</name>
<dbReference type="EMBL" id="HBIZ01021008">
    <property type="protein sequence ID" value="CAE0760650.1"/>
    <property type="molecule type" value="Transcribed_RNA"/>
</dbReference>
<sequence length="181" mass="20351">MIDALAHFSRVVRLAAELRPSVVFCDVGGNRDGATVTLLLARMQSELKVELTVVKNRALHRAALRHAARRRDRECMQKQLPLEASALVTNSLPDAEIFWATQLARAVLRDHNLGMPIDDCEELNIACDSEQERRLCFEFANTGRCTRRRCTFRHLPHEHPDAVADLARRKAQAESIGSTQG</sequence>
<organism evidence="4">
    <name type="scientific">Chrysotila carterae</name>
    <name type="common">Marine alga</name>
    <name type="synonym">Syracosphaera carterae</name>
    <dbReference type="NCBI Taxonomy" id="13221"/>
    <lineage>
        <taxon>Eukaryota</taxon>
        <taxon>Haptista</taxon>
        <taxon>Haptophyta</taxon>
        <taxon>Prymnesiophyceae</taxon>
        <taxon>Isochrysidales</taxon>
        <taxon>Isochrysidaceae</taxon>
        <taxon>Chrysotila</taxon>
    </lineage>
</organism>
<gene>
    <name evidence="3" type="ORF">PCAR00345_LOCUS13262</name>
    <name evidence="4" type="ORF">PCAR00345_LOCUS13264</name>
</gene>
<dbReference type="InterPro" id="IPR000571">
    <property type="entry name" value="Znf_CCCH"/>
</dbReference>
<dbReference type="AlphaFoldDB" id="A0A6S9UJ46"/>
<evidence type="ECO:0000313" key="4">
    <source>
        <dbReference type="EMBL" id="CAE0760652.1"/>
    </source>
</evidence>
<feature type="zinc finger region" description="C3H1-type" evidence="1">
    <location>
        <begin position="130"/>
        <end position="157"/>
    </location>
</feature>
<proteinExistence type="predicted"/>
<dbReference type="PROSITE" id="PS50103">
    <property type="entry name" value="ZF_C3H1"/>
    <property type="match status" value="1"/>
</dbReference>
<reference evidence="4" key="1">
    <citation type="submission" date="2021-01" db="EMBL/GenBank/DDBJ databases">
        <authorList>
            <person name="Corre E."/>
            <person name="Pelletier E."/>
            <person name="Niang G."/>
            <person name="Scheremetjew M."/>
            <person name="Finn R."/>
            <person name="Kale V."/>
            <person name="Holt S."/>
            <person name="Cochrane G."/>
            <person name="Meng A."/>
            <person name="Brown T."/>
            <person name="Cohen L."/>
        </authorList>
    </citation>
    <scope>NUCLEOTIDE SEQUENCE</scope>
    <source>
        <strain evidence="4">CCMP645</strain>
    </source>
</reference>
<feature type="domain" description="C3H1-type" evidence="2">
    <location>
        <begin position="130"/>
        <end position="157"/>
    </location>
</feature>